<dbReference type="EMBL" id="WNKX01000006">
    <property type="protein sequence ID" value="MTW10816.1"/>
    <property type="molecule type" value="Genomic_DNA"/>
</dbReference>
<dbReference type="RefSeq" id="WP_155453763.1">
    <property type="nucleotide sequence ID" value="NZ_WNKX01000006.1"/>
</dbReference>
<keyword evidence="3" id="KW-1185">Reference proteome</keyword>
<comment type="caution">
    <text evidence="2">The sequence shown here is derived from an EMBL/GenBank/DDBJ whole genome shotgun (WGS) entry which is preliminary data.</text>
</comment>
<evidence type="ECO:0000313" key="2">
    <source>
        <dbReference type="EMBL" id="MTW10816.1"/>
    </source>
</evidence>
<dbReference type="AlphaFoldDB" id="A0A6L6QGK3"/>
<dbReference type="InterPro" id="IPR046525">
    <property type="entry name" value="DUF6702"/>
</dbReference>
<accession>A0A6L6QGK3</accession>
<proteinExistence type="predicted"/>
<protein>
    <submittedName>
        <fullName evidence="2">Uncharacterized protein</fullName>
    </submittedName>
</protein>
<evidence type="ECO:0000256" key="1">
    <source>
        <dbReference type="SAM" id="SignalP"/>
    </source>
</evidence>
<dbReference type="Pfam" id="PF20420">
    <property type="entry name" value="DUF6702"/>
    <property type="match status" value="1"/>
</dbReference>
<reference evidence="2 3" key="1">
    <citation type="submission" date="2019-11" db="EMBL/GenBank/DDBJ databases">
        <title>Type strains purchased from KCTC, JCM and DSMZ.</title>
        <authorList>
            <person name="Lu H."/>
        </authorList>
    </citation>
    <scope>NUCLEOTIDE SEQUENCE [LARGE SCALE GENOMIC DNA]</scope>
    <source>
        <strain evidence="2 3">JCM 31587</strain>
    </source>
</reference>
<feature type="chain" id="PRO_5026690992" evidence="1">
    <location>
        <begin position="22"/>
        <end position="162"/>
    </location>
</feature>
<sequence length="162" mass="18085">MTRLKAVLLAALLWCSAAAQAHNFHVGLTEISFNPRTGSTEVVHTYTAHDVEALLMNLYQRNVDLGLEEDQAVFRRYLEKQFRITVNGKALPLHWVGVQANVDTINVFQEIEKTELPPGAVLLDGVLTDFLPQQVNNVNVSGPGRPTASIVFNRDRREQPLP</sequence>
<name>A0A6L6QGK3_9BURK</name>
<gene>
    <name evidence="2" type="ORF">GM658_09385</name>
</gene>
<dbReference type="Proteomes" id="UP000472320">
    <property type="component" value="Unassembled WGS sequence"/>
</dbReference>
<dbReference type="OrthoDB" id="5741133at2"/>
<feature type="signal peptide" evidence="1">
    <location>
        <begin position="1"/>
        <end position="21"/>
    </location>
</feature>
<evidence type="ECO:0000313" key="3">
    <source>
        <dbReference type="Proteomes" id="UP000472320"/>
    </source>
</evidence>
<organism evidence="2 3">
    <name type="scientific">Massilia eburnea</name>
    <dbReference type="NCBI Taxonomy" id="1776165"/>
    <lineage>
        <taxon>Bacteria</taxon>
        <taxon>Pseudomonadati</taxon>
        <taxon>Pseudomonadota</taxon>
        <taxon>Betaproteobacteria</taxon>
        <taxon>Burkholderiales</taxon>
        <taxon>Oxalobacteraceae</taxon>
        <taxon>Telluria group</taxon>
        <taxon>Massilia</taxon>
    </lineage>
</organism>
<keyword evidence="1" id="KW-0732">Signal</keyword>